<dbReference type="AlphaFoldDB" id="A0A7S2ZBW1"/>
<gene>
    <name evidence="2" type="ORF">RMAR00112_LOCUS3125</name>
</gene>
<dbReference type="EMBL" id="HBHW01004285">
    <property type="protein sequence ID" value="CAE0035179.1"/>
    <property type="molecule type" value="Transcribed_RNA"/>
</dbReference>
<accession>A0A7S2ZBW1</accession>
<proteinExistence type="predicted"/>
<reference evidence="2" key="1">
    <citation type="submission" date="2021-01" db="EMBL/GenBank/DDBJ databases">
        <authorList>
            <person name="Corre E."/>
            <person name="Pelletier E."/>
            <person name="Niang G."/>
            <person name="Scheremetjew M."/>
            <person name="Finn R."/>
            <person name="Kale V."/>
            <person name="Holt S."/>
            <person name="Cochrane G."/>
            <person name="Meng A."/>
            <person name="Brown T."/>
            <person name="Cohen L."/>
        </authorList>
    </citation>
    <scope>NUCLEOTIDE SEQUENCE</scope>
    <source>
        <strain evidence="2">CCMP 769</strain>
    </source>
</reference>
<name>A0A7S2ZBW1_9RHOD</name>
<evidence type="ECO:0000259" key="1">
    <source>
        <dbReference type="PROSITE" id="PS51840"/>
    </source>
</evidence>
<organism evidence="2">
    <name type="scientific">Rhodosorus marinus</name>
    <dbReference type="NCBI Taxonomy" id="101924"/>
    <lineage>
        <taxon>Eukaryota</taxon>
        <taxon>Rhodophyta</taxon>
        <taxon>Stylonematophyceae</taxon>
        <taxon>Stylonematales</taxon>
        <taxon>Stylonemataceae</taxon>
        <taxon>Rhodosorus</taxon>
    </lineage>
</organism>
<dbReference type="PROSITE" id="PS51840">
    <property type="entry name" value="C2_NT"/>
    <property type="match status" value="1"/>
</dbReference>
<evidence type="ECO:0000313" key="2">
    <source>
        <dbReference type="EMBL" id="CAE0035179.1"/>
    </source>
</evidence>
<dbReference type="PANTHER" id="PTHR21456">
    <property type="entry name" value="FAMILY WITH SEQUENCE SIMILARITY 102"/>
    <property type="match status" value="1"/>
</dbReference>
<dbReference type="Pfam" id="PF10358">
    <property type="entry name" value="NT-C2"/>
    <property type="match status" value="1"/>
</dbReference>
<feature type="domain" description="C2 NT-type" evidence="1">
    <location>
        <begin position="11"/>
        <end position="150"/>
    </location>
</feature>
<dbReference type="PANTHER" id="PTHR21456:SF1">
    <property type="entry name" value="C2 NT-TYPE DOMAIN-CONTAINING PROTEIN"/>
    <property type="match status" value="1"/>
</dbReference>
<protein>
    <recommendedName>
        <fullName evidence="1">C2 NT-type domain-containing protein</fullName>
    </recommendedName>
</protein>
<dbReference type="InterPro" id="IPR039931">
    <property type="entry name" value="EEIG1/2-like"/>
</dbReference>
<sequence>MEEWNIPGLGRRGLFRSIREFHVALSIQKILAMPCTNQHFSCRWKMPREISKPYQGETPEVACSGNEIIFDCTMEFLVKIRSELGAREYLDDCVLSIEVRSNDPDITARRIGVVDVNLSLFAGIGKRTNRYLLQDSKCNGMLELSLWLKQASGDPVFMHPRGHNFYHVEGVSYSSKFLEGNTGLLDRISTIGRKSTTEERNTLLETLPELDKELGGRMMSTRYHESLPKEIEESRGNPTKEVDQIFLTLHQERISYGRTGELDPRMFDAG</sequence>
<dbReference type="InterPro" id="IPR019448">
    <property type="entry name" value="NT-C2"/>
</dbReference>